<protein>
    <submittedName>
        <fullName evidence="3">Poly-beta-hydroxybutyrate polymerase</fullName>
    </submittedName>
</protein>
<feature type="compositionally biased region" description="Basic and acidic residues" evidence="1">
    <location>
        <begin position="40"/>
        <end position="86"/>
    </location>
</feature>
<dbReference type="EMBL" id="PDVP01000017">
    <property type="protein sequence ID" value="PHP65259.1"/>
    <property type="molecule type" value="Genomic_DNA"/>
</dbReference>
<accession>A0A2G1QIE6</accession>
<dbReference type="InterPro" id="IPR051321">
    <property type="entry name" value="PHA/PHB_synthase"/>
</dbReference>
<organism evidence="3 4">
    <name type="scientific">Zhengella mangrovi</name>
    <dbReference type="NCBI Taxonomy" id="1982044"/>
    <lineage>
        <taxon>Bacteria</taxon>
        <taxon>Pseudomonadati</taxon>
        <taxon>Pseudomonadota</taxon>
        <taxon>Alphaproteobacteria</taxon>
        <taxon>Hyphomicrobiales</taxon>
        <taxon>Notoacmeibacteraceae</taxon>
        <taxon>Zhengella</taxon>
    </lineage>
</organism>
<feature type="region of interest" description="Disordered" evidence="1">
    <location>
        <begin position="1"/>
        <end position="104"/>
    </location>
</feature>
<dbReference type="PANTHER" id="PTHR36837:SF2">
    <property type="entry name" value="POLY(3-HYDROXYALKANOATE) POLYMERASE SUBUNIT PHAC"/>
    <property type="match status" value="1"/>
</dbReference>
<name>A0A2G1QIE6_9HYPH</name>
<keyword evidence="4" id="KW-1185">Reference proteome</keyword>
<evidence type="ECO:0000313" key="3">
    <source>
        <dbReference type="EMBL" id="PHP65259.1"/>
    </source>
</evidence>
<proteinExistence type="predicted"/>
<dbReference type="InterPro" id="IPR000073">
    <property type="entry name" value="AB_hydrolase_1"/>
</dbReference>
<dbReference type="Pfam" id="PF00561">
    <property type="entry name" value="Abhydrolase_1"/>
    <property type="match status" value="1"/>
</dbReference>
<dbReference type="AlphaFoldDB" id="A0A2G1QIE6"/>
<dbReference type="InterPro" id="IPR029058">
    <property type="entry name" value="AB_hydrolase_fold"/>
</dbReference>
<sequence>MARLVRPERAWLERGHGQLHEEGRRFAGDGQGNQCRGPRPAHDVARDDRSHGDDEHADARGRGRVERADRTAGRCRGADRGSPDHGARRRRDKAGPDPQAAPRQARAGMTMLEDMIASSRADLAALEAEMIAETATTPKQLIYARDTLRLYHYLPQADTVFRVPLLLVMSPVSKPYIFDLTPGQSLIEHFLQAGFDVYLVDWGTPRSEHASLDVDDYVADWIPDCIARIQAHCGEKDITLLGYCLGGIFTSLYAARFADGPLKNLLQIATPVNGEGMELQRKLVTSDGFDPDLLVDTYGNVPAWMIEAAFQFMRPLQKTSGQLMLLNTMDDRENVKAHLRITRWGADALPFAGAAFRTLIRDFIIGNKIIRGEFEVAGKAVDLGAIRVPLLHLLAEHDHVVPFASSHDLVRLAGSADKEQMVIKGGHVSLVTGQRAVTRTWPHLVEWLAPRSV</sequence>
<evidence type="ECO:0000256" key="1">
    <source>
        <dbReference type="SAM" id="MobiDB-lite"/>
    </source>
</evidence>
<dbReference type="Proteomes" id="UP000221168">
    <property type="component" value="Unassembled WGS sequence"/>
</dbReference>
<reference evidence="3 4" key="1">
    <citation type="submission" date="2017-10" db="EMBL/GenBank/DDBJ databases">
        <title>Sedimentibacterium mangrovi gen. nov., sp. nov., a novel member of family Phyllobacteriacea isolated from mangrove sediment.</title>
        <authorList>
            <person name="Liao H."/>
            <person name="Tian Y."/>
        </authorList>
    </citation>
    <scope>NUCLEOTIDE SEQUENCE [LARGE SCALE GENOMIC DNA]</scope>
    <source>
        <strain evidence="3 4">X9-2-2</strain>
    </source>
</reference>
<feature type="compositionally biased region" description="Basic and acidic residues" evidence="1">
    <location>
        <begin position="1"/>
        <end position="27"/>
    </location>
</feature>
<dbReference type="Gene3D" id="3.40.50.1820">
    <property type="entry name" value="alpha/beta hydrolase"/>
    <property type="match status" value="1"/>
</dbReference>
<dbReference type="OrthoDB" id="9767934at2"/>
<dbReference type="PANTHER" id="PTHR36837">
    <property type="entry name" value="POLY(3-HYDROXYALKANOATE) POLYMERASE SUBUNIT PHAC"/>
    <property type="match status" value="1"/>
</dbReference>
<evidence type="ECO:0000259" key="2">
    <source>
        <dbReference type="Pfam" id="PF00561"/>
    </source>
</evidence>
<gene>
    <name evidence="3" type="ORF">CSC94_20360</name>
</gene>
<evidence type="ECO:0000313" key="4">
    <source>
        <dbReference type="Proteomes" id="UP000221168"/>
    </source>
</evidence>
<feature type="domain" description="AB hydrolase-1" evidence="2">
    <location>
        <begin position="186"/>
        <end position="433"/>
    </location>
</feature>
<dbReference type="SUPFAM" id="SSF53474">
    <property type="entry name" value="alpha/beta-Hydrolases"/>
    <property type="match status" value="1"/>
</dbReference>
<comment type="caution">
    <text evidence="3">The sequence shown here is derived from an EMBL/GenBank/DDBJ whole genome shotgun (WGS) entry which is preliminary data.</text>
</comment>